<evidence type="ECO:0000259" key="5">
    <source>
        <dbReference type="PROSITE" id="PS50931"/>
    </source>
</evidence>
<dbReference type="CDD" id="cd05466">
    <property type="entry name" value="PBP2_LTTR_substrate"/>
    <property type="match status" value="1"/>
</dbReference>
<keyword evidence="2" id="KW-0805">Transcription regulation</keyword>
<sequence length="290" mass="33158">MDIKQLKYFVQVSKDKSFTLAAKSLFITQQALSKTIKNLEDELGVQLFYRTSRGVNLTEAGDCLLEKSKHLLNELESITNEIKDKFNLQKGTISLCVAPGVLRSLSPNIIIDFCDTYADIRIKKYEYNDLICENYIKKGIFDIGCSILPSNLDDIDFIPIKSEELYLIVNAKNPLSQKKKITFKDLANENFVAFDNNFELRHLLVSKCKEAGFTPNIIFESSDVALLNKLVHLNKGIFICVEHVIKDINEKDICFIPFSDKCFKWNIGFILKKGNQVSPILKTFMNYVLE</sequence>
<dbReference type="PANTHER" id="PTHR30419:SF8">
    <property type="entry name" value="NITROGEN ASSIMILATION TRANSCRIPTIONAL ACTIVATOR-RELATED"/>
    <property type="match status" value="1"/>
</dbReference>
<dbReference type="GO" id="GO:0005829">
    <property type="term" value="C:cytosol"/>
    <property type="evidence" value="ECO:0007669"/>
    <property type="project" value="TreeGrafter"/>
</dbReference>
<evidence type="ECO:0000256" key="4">
    <source>
        <dbReference type="ARBA" id="ARBA00023163"/>
    </source>
</evidence>
<dbReference type="Proteomes" id="UP000190959">
    <property type="component" value="Unassembled WGS sequence"/>
</dbReference>
<dbReference type="FunFam" id="1.10.10.10:FF:000001">
    <property type="entry name" value="LysR family transcriptional regulator"/>
    <property type="match status" value="1"/>
</dbReference>
<dbReference type="RefSeq" id="WP_078114823.1">
    <property type="nucleotide sequence ID" value="NZ_MWMH01000002.1"/>
</dbReference>
<protein>
    <recommendedName>
        <fullName evidence="5">HTH lysR-type domain-containing protein</fullName>
    </recommendedName>
</protein>
<keyword evidence="3" id="KW-0238">DNA-binding</keyword>
<evidence type="ECO:0000313" key="6">
    <source>
        <dbReference type="EMBL" id="OOP73866.1"/>
    </source>
</evidence>
<feature type="domain" description="HTH lysR-type" evidence="5">
    <location>
        <begin position="1"/>
        <end position="58"/>
    </location>
</feature>
<proteinExistence type="inferred from homology"/>
<dbReference type="InterPro" id="IPR036388">
    <property type="entry name" value="WH-like_DNA-bd_sf"/>
</dbReference>
<keyword evidence="4" id="KW-0804">Transcription</keyword>
<comment type="similarity">
    <text evidence="1">Belongs to the LysR transcriptional regulatory family.</text>
</comment>
<dbReference type="PROSITE" id="PS50931">
    <property type="entry name" value="HTH_LYSR"/>
    <property type="match status" value="1"/>
</dbReference>
<dbReference type="SUPFAM" id="SSF46785">
    <property type="entry name" value="Winged helix' DNA-binding domain"/>
    <property type="match status" value="1"/>
</dbReference>
<dbReference type="Pfam" id="PF00126">
    <property type="entry name" value="HTH_1"/>
    <property type="match status" value="1"/>
</dbReference>
<evidence type="ECO:0000313" key="7">
    <source>
        <dbReference type="Proteomes" id="UP000190959"/>
    </source>
</evidence>
<reference evidence="6 7" key="1">
    <citation type="submission" date="2017-02" db="EMBL/GenBank/DDBJ databases">
        <title>Genome sequence of Clostridium beijerinckii Br21.</title>
        <authorList>
            <person name="Fonseca B.C."/>
            <person name="Guazzaroni M.E."/>
            <person name="Riano-Pachon D.M."/>
            <person name="Reginatto V."/>
        </authorList>
    </citation>
    <scope>NUCLEOTIDE SEQUENCE [LARGE SCALE GENOMIC DNA]</scope>
    <source>
        <strain evidence="6 7">Br21</strain>
    </source>
</reference>
<dbReference type="AlphaFoldDB" id="A0A1S9N8J6"/>
<dbReference type="PANTHER" id="PTHR30419">
    <property type="entry name" value="HTH-TYPE TRANSCRIPTIONAL REGULATOR YBHD"/>
    <property type="match status" value="1"/>
</dbReference>
<dbReference type="InterPro" id="IPR000847">
    <property type="entry name" value="LysR_HTH_N"/>
</dbReference>
<dbReference type="Gene3D" id="1.10.10.10">
    <property type="entry name" value="Winged helix-like DNA-binding domain superfamily/Winged helix DNA-binding domain"/>
    <property type="match status" value="1"/>
</dbReference>
<dbReference type="PRINTS" id="PR00039">
    <property type="entry name" value="HTHLYSR"/>
</dbReference>
<gene>
    <name evidence="6" type="ORF">CBEIBR21_05045</name>
</gene>
<dbReference type="SUPFAM" id="SSF53850">
    <property type="entry name" value="Periplasmic binding protein-like II"/>
    <property type="match status" value="1"/>
</dbReference>
<comment type="caution">
    <text evidence="6">The sequence shown here is derived from an EMBL/GenBank/DDBJ whole genome shotgun (WGS) entry which is preliminary data.</text>
</comment>
<dbReference type="Pfam" id="PF03466">
    <property type="entry name" value="LysR_substrate"/>
    <property type="match status" value="1"/>
</dbReference>
<dbReference type="InterPro" id="IPR005119">
    <property type="entry name" value="LysR_subst-bd"/>
</dbReference>
<evidence type="ECO:0000256" key="2">
    <source>
        <dbReference type="ARBA" id="ARBA00023015"/>
    </source>
</evidence>
<evidence type="ECO:0000256" key="3">
    <source>
        <dbReference type="ARBA" id="ARBA00023125"/>
    </source>
</evidence>
<dbReference type="InterPro" id="IPR050950">
    <property type="entry name" value="HTH-type_LysR_regulators"/>
</dbReference>
<organism evidence="6 7">
    <name type="scientific">Clostridium beijerinckii</name>
    <name type="common">Clostridium MP</name>
    <dbReference type="NCBI Taxonomy" id="1520"/>
    <lineage>
        <taxon>Bacteria</taxon>
        <taxon>Bacillati</taxon>
        <taxon>Bacillota</taxon>
        <taxon>Clostridia</taxon>
        <taxon>Eubacteriales</taxon>
        <taxon>Clostridiaceae</taxon>
        <taxon>Clostridium</taxon>
    </lineage>
</organism>
<dbReference type="InterPro" id="IPR036390">
    <property type="entry name" value="WH_DNA-bd_sf"/>
</dbReference>
<dbReference type="Gene3D" id="3.40.190.290">
    <property type="match status" value="1"/>
</dbReference>
<dbReference type="GO" id="GO:0003700">
    <property type="term" value="F:DNA-binding transcription factor activity"/>
    <property type="evidence" value="ECO:0007669"/>
    <property type="project" value="InterPro"/>
</dbReference>
<dbReference type="GO" id="GO:0003677">
    <property type="term" value="F:DNA binding"/>
    <property type="evidence" value="ECO:0007669"/>
    <property type="project" value="UniProtKB-KW"/>
</dbReference>
<accession>A0A1S9N8J6</accession>
<evidence type="ECO:0000256" key="1">
    <source>
        <dbReference type="ARBA" id="ARBA00009437"/>
    </source>
</evidence>
<dbReference type="EMBL" id="MWMH01000002">
    <property type="protein sequence ID" value="OOP73866.1"/>
    <property type="molecule type" value="Genomic_DNA"/>
</dbReference>
<name>A0A1S9N8J6_CLOBE</name>